<keyword evidence="5 7" id="KW-0472">Membrane</keyword>
<evidence type="ECO:0000256" key="3">
    <source>
        <dbReference type="ARBA" id="ARBA00022692"/>
    </source>
</evidence>
<protein>
    <recommendedName>
        <fullName evidence="8">3-oxo-5-alpha-steroid 4-dehydrogenase C-terminal domain-containing protein</fullName>
    </recommendedName>
</protein>
<evidence type="ECO:0000256" key="2">
    <source>
        <dbReference type="ARBA" id="ARBA00007742"/>
    </source>
</evidence>
<accession>A0ABR4NIC1</accession>
<keyword evidence="4 7" id="KW-1133">Transmembrane helix</keyword>
<reference evidence="9 10" key="1">
    <citation type="submission" date="2023-09" db="EMBL/GenBank/DDBJ databases">
        <title>Pangenome analysis of Batrachochytrium dendrobatidis and related Chytrids.</title>
        <authorList>
            <person name="Yacoub M.N."/>
            <person name="Stajich J.E."/>
            <person name="James T.Y."/>
        </authorList>
    </citation>
    <scope>NUCLEOTIDE SEQUENCE [LARGE SCALE GENOMIC DNA]</scope>
    <source>
        <strain evidence="9 10">JEL0888</strain>
    </source>
</reference>
<dbReference type="PROSITE" id="PS50244">
    <property type="entry name" value="S5A_REDUCTASE"/>
    <property type="match status" value="1"/>
</dbReference>
<sequence>MVDGELAAWWGVLGLLVVSGLGALVALLFIAAPFGKFANSAWGPLLDGRLSWGLFEAIPLAAFWTSLLVGVDARSLGGVQWAVAGLFSLHYINRSLVYTVRAPAIAPIPLVVSLAAAAFNSLNGYANGRWVSVFGDGVLKATKPYDPRFLVGLVMFGVGMWINISSDNILFALRRKRTRQQAEAQPQGETQTQGSAEHAADAAPQKGRGYSIPRGGLFELVSCPHYFGEFVEWAGFAIAAASPAGAVFVFFTMANLVPRALKQHAWYRETFGDQYPANRKAVFPYVLCRRRRHCGWWHGWQLYKHRCSFI</sequence>
<evidence type="ECO:0000256" key="6">
    <source>
        <dbReference type="SAM" id="MobiDB-lite"/>
    </source>
</evidence>
<dbReference type="Gene3D" id="1.20.120.1630">
    <property type="match status" value="1"/>
</dbReference>
<feature type="transmembrane region" description="Helical" evidence="7">
    <location>
        <begin position="50"/>
        <end position="69"/>
    </location>
</feature>
<keyword evidence="10" id="KW-1185">Reference proteome</keyword>
<dbReference type="Proteomes" id="UP001527925">
    <property type="component" value="Unassembled WGS sequence"/>
</dbReference>
<evidence type="ECO:0000313" key="9">
    <source>
        <dbReference type="EMBL" id="KAL2919214.1"/>
    </source>
</evidence>
<comment type="similarity">
    <text evidence="2">Belongs to the steroid 5-alpha reductase family.</text>
</comment>
<keyword evidence="3 7" id="KW-0812">Transmembrane</keyword>
<evidence type="ECO:0000313" key="10">
    <source>
        <dbReference type="Proteomes" id="UP001527925"/>
    </source>
</evidence>
<feature type="domain" description="3-oxo-5-alpha-steroid 4-dehydrogenase C-terminal" evidence="8">
    <location>
        <begin position="204"/>
        <end position="287"/>
    </location>
</feature>
<evidence type="ECO:0000256" key="5">
    <source>
        <dbReference type="ARBA" id="ARBA00023136"/>
    </source>
</evidence>
<feature type="region of interest" description="Disordered" evidence="6">
    <location>
        <begin position="181"/>
        <end position="200"/>
    </location>
</feature>
<evidence type="ECO:0000259" key="8">
    <source>
        <dbReference type="Pfam" id="PF02544"/>
    </source>
</evidence>
<feature type="compositionally biased region" description="Polar residues" evidence="6">
    <location>
        <begin position="181"/>
        <end position="195"/>
    </location>
</feature>
<gene>
    <name evidence="9" type="ORF">HK105_200857</name>
</gene>
<evidence type="ECO:0000256" key="7">
    <source>
        <dbReference type="SAM" id="Phobius"/>
    </source>
</evidence>
<dbReference type="EMBL" id="JADGIZ020000003">
    <property type="protein sequence ID" value="KAL2919214.1"/>
    <property type="molecule type" value="Genomic_DNA"/>
</dbReference>
<dbReference type="Pfam" id="PF02544">
    <property type="entry name" value="Steroid_dh"/>
    <property type="match status" value="2"/>
</dbReference>
<feature type="transmembrane region" description="Helical" evidence="7">
    <location>
        <begin position="6"/>
        <end position="30"/>
    </location>
</feature>
<proteinExistence type="inferred from homology"/>
<feature type="transmembrane region" description="Helical" evidence="7">
    <location>
        <begin position="149"/>
        <end position="173"/>
    </location>
</feature>
<comment type="subcellular location">
    <subcellularLocation>
        <location evidence="1">Membrane</location>
        <topology evidence="1">Multi-pass membrane protein</topology>
    </subcellularLocation>
</comment>
<name>A0ABR4NIC1_9FUNG</name>
<dbReference type="PANTHER" id="PTHR10556">
    <property type="entry name" value="3-OXO-5-ALPHA-STEROID 4-DEHYDROGENASE"/>
    <property type="match status" value="1"/>
</dbReference>
<evidence type="ECO:0000256" key="4">
    <source>
        <dbReference type="ARBA" id="ARBA00022989"/>
    </source>
</evidence>
<dbReference type="PANTHER" id="PTHR10556:SF43">
    <property type="entry name" value="STEROID 5-ALPHA-REDUCTASE DET2"/>
    <property type="match status" value="1"/>
</dbReference>
<comment type="caution">
    <text evidence="9">The sequence shown here is derived from an EMBL/GenBank/DDBJ whole genome shotgun (WGS) entry which is preliminary data.</text>
</comment>
<feature type="transmembrane region" description="Helical" evidence="7">
    <location>
        <begin position="104"/>
        <end position="122"/>
    </location>
</feature>
<organism evidence="9 10">
    <name type="scientific">Polyrhizophydium stewartii</name>
    <dbReference type="NCBI Taxonomy" id="2732419"/>
    <lineage>
        <taxon>Eukaryota</taxon>
        <taxon>Fungi</taxon>
        <taxon>Fungi incertae sedis</taxon>
        <taxon>Chytridiomycota</taxon>
        <taxon>Chytridiomycota incertae sedis</taxon>
        <taxon>Chytridiomycetes</taxon>
        <taxon>Rhizophydiales</taxon>
        <taxon>Rhizophydiales incertae sedis</taxon>
        <taxon>Polyrhizophydium</taxon>
    </lineage>
</organism>
<dbReference type="InterPro" id="IPR039357">
    <property type="entry name" value="SRD5A/TECR"/>
</dbReference>
<feature type="domain" description="3-oxo-5-alpha-steroid 4-dehydrogenase C-terminal" evidence="8">
    <location>
        <begin position="107"/>
        <end position="179"/>
    </location>
</feature>
<evidence type="ECO:0000256" key="1">
    <source>
        <dbReference type="ARBA" id="ARBA00004141"/>
    </source>
</evidence>
<dbReference type="InterPro" id="IPR001104">
    <property type="entry name" value="3-oxo-5_a-steroid_4-DH_C"/>
</dbReference>